<accession>A0AAJ6QQX9</accession>
<evidence type="ECO:0000313" key="8">
    <source>
        <dbReference type="RefSeq" id="XP_003740967.1"/>
    </source>
</evidence>
<dbReference type="Gene3D" id="1.10.20.10">
    <property type="entry name" value="Histone, subunit A"/>
    <property type="match status" value="1"/>
</dbReference>
<feature type="region of interest" description="Disordered" evidence="6">
    <location>
        <begin position="113"/>
        <end position="150"/>
    </location>
</feature>
<dbReference type="SUPFAM" id="SSF47113">
    <property type="entry name" value="Histone-fold"/>
    <property type="match status" value="1"/>
</dbReference>
<dbReference type="KEGG" id="goe:100899317"/>
<keyword evidence="4" id="KW-0238">DNA-binding</keyword>
<reference evidence="8" key="1">
    <citation type="submission" date="2025-08" db="UniProtKB">
        <authorList>
            <consortium name="RefSeq"/>
        </authorList>
    </citation>
    <scope>IDENTIFICATION</scope>
</reference>
<dbReference type="GO" id="GO:0003677">
    <property type="term" value="F:DNA binding"/>
    <property type="evidence" value="ECO:0007669"/>
    <property type="project" value="UniProtKB-KW"/>
</dbReference>
<dbReference type="PANTHER" id="PTHR22980">
    <property type="entry name" value="CORTISTATIN"/>
    <property type="match status" value="1"/>
</dbReference>
<dbReference type="InterPro" id="IPR009072">
    <property type="entry name" value="Histone-fold"/>
</dbReference>
<dbReference type="Pfam" id="PF15630">
    <property type="entry name" value="CENP-S"/>
    <property type="match status" value="1"/>
</dbReference>
<keyword evidence="5" id="KW-0234">DNA repair</keyword>
<dbReference type="GO" id="GO:0003682">
    <property type="term" value="F:chromatin binding"/>
    <property type="evidence" value="ECO:0007669"/>
    <property type="project" value="TreeGrafter"/>
</dbReference>
<dbReference type="GO" id="GO:0031297">
    <property type="term" value="P:replication fork processing"/>
    <property type="evidence" value="ECO:0007669"/>
    <property type="project" value="TreeGrafter"/>
</dbReference>
<evidence type="ECO:0000256" key="4">
    <source>
        <dbReference type="ARBA" id="ARBA00023125"/>
    </source>
</evidence>
<dbReference type="GO" id="GO:0071821">
    <property type="term" value="C:FANCM-MHF complex"/>
    <property type="evidence" value="ECO:0007669"/>
    <property type="project" value="InterPro"/>
</dbReference>
<dbReference type="CDD" id="cd22919">
    <property type="entry name" value="HFD_CENP-S"/>
    <property type="match status" value="1"/>
</dbReference>
<dbReference type="AlphaFoldDB" id="A0AAJ6QQX9"/>
<dbReference type="GO" id="GO:0000712">
    <property type="term" value="P:resolution of meiotic recombination intermediates"/>
    <property type="evidence" value="ECO:0007669"/>
    <property type="project" value="TreeGrafter"/>
</dbReference>
<gene>
    <name evidence="8" type="primary">LOC100899317</name>
</gene>
<dbReference type="InterPro" id="IPR029003">
    <property type="entry name" value="CENP-S/Mhf1"/>
</dbReference>
<keyword evidence="7" id="KW-1185">Reference proteome</keyword>
<dbReference type="RefSeq" id="XP_003740967.1">
    <property type="nucleotide sequence ID" value="XM_003740919.2"/>
</dbReference>
<sequence length="150" mass="16609">MSHMDRDTRLRYQAAVQYSVGKILETSAKEVTRDAYGEPLPSIKFSREVIAAAGLLVFQKFPILATDLEAFAKHAKRQKVITDDVLLCARRNSDLVAKLESIAKSTKAHKQETLRMSLTASTASKQPQQDSAAPKPKPAEVEVIDLDDLE</sequence>
<evidence type="ECO:0000313" key="7">
    <source>
        <dbReference type="Proteomes" id="UP000694867"/>
    </source>
</evidence>
<evidence type="ECO:0000256" key="5">
    <source>
        <dbReference type="ARBA" id="ARBA00023204"/>
    </source>
</evidence>
<organism evidence="7 8">
    <name type="scientific">Galendromus occidentalis</name>
    <name type="common">western predatory mite</name>
    <dbReference type="NCBI Taxonomy" id="34638"/>
    <lineage>
        <taxon>Eukaryota</taxon>
        <taxon>Metazoa</taxon>
        <taxon>Ecdysozoa</taxon>
        <taxon>Arthropoda</taxon>
        <taxon>Chelicerata</taxon>
        <taxon>Arachnida</taxon>
        <taxon>Acari</taxon>
        <taxon>Parasitiformes</taxon>
        <taxon>Mesostigmata</taxon>
        <taxon>Gamasina</taxon>
        <taxon>Phytoseioidea</taxon>
        <taxon>Phytoseiidae</taxon>
        <taxon>Typhlodrominae</taxon>
        <taxon>Galendromus</taxon>
    </lineage>
</organism>
<dbReference type="Proteomes" id="UP000694867">
    <property type="component" value="Unplaced"/>
</dbReference>
<evidence type="ECO:0000256" key="3">
    <source>
        <dbReference type="ARBA" id="ARBA00022763"/>
    </source>
</evidence>
<evidence type="ECO:0000256" key="6">
    <source>
        <dbReference type="SAM" id="MobiDB-lite"/>
    </source>
</evidence>
<dbReference type="GO" id="GO:0046982">
    <property type="term" value="F:protein heterodimerization activity"/>
    <property type="evidence" value="ECO:0007669"/>
    <property type="project" value="InterPro"/>
</dbReference>
<dbReference type="PANTHER" id="PTHR22980:SF0">
    <property type="entry name" value="CENTROMERE PROTEIN S"/>
    <property type="match status" value="1"/>
</dbReference>
<proteinExistence type="inferred from homology"/>
<name>A0AAJ6QQX9_9ACAR</name>
<keyword evidence="3" id="KW-0227">DNA damage</keyword>
<protein>
    <recommendedName>
        <fullName evidence="2">Centromere protein S</fullName>
    </recommendedName>
</protein>
<feature type="compositionally biased region" description="Polar residues" evidence="6">
    <location>
        <begin position="114"/>
        <end position="131"/>
    </location>
</feature>
<dbReference type="GO" id="GO:0006281">
    <property type="term" value="P:DNA repair"/>
    <property type="evidence" value="ECO:0007669"/>
    <property type="project" value="UniProtKB-KW"/>
</dbReference>
<evidence type="ECO:0000256" key="2">
    <source>
        <dbReference type="ARBA" id="ARBA00016400"/>
    </source>
</evidence>
<evidence type="ECO:0000256" key="1">
    <source>
        <dbReference type="ARBA" id="ARBA00006612"/>
    </source>
</evidence>
<dbReference type="GeneID" id="100899317"/>
<comment type="similarity">
    <text evidence="1">Belongs to the TAF9 family. CENP-S/MHF1 subfamily.</text>
</comment>